<reference evidence="3" key="1">
    <citation type="journal article" date="2019" name="Int. J. Syst. Evol. Microbiol.">
        <title>The Global Catalogue of Microorganisms (GCM) 10K type strain sequencing project: providing services to taxonomists for standard genome sequencing and annotation.</title>
        <authorList>
            <consortium name="The Broad Institute Genomics Platform"/>
            <consortium name="The Broad Institute Genome Sequencing Center for Infectious Disease"/>
            <person name="Wu L."/>
            <person name="Ma J."/>
        </authorList>
    </citation>
    <scope>NUCLEOTIDE SEQUENCE [LARGE SCALE GENOMIC DNA]</scope>
    <source>
        <strain evidence="3">CGMCC 1.15922</strain>
    </source>
</reference>
<dbReference type="RefSeq" id="WP_189376930.1">
    <property type="nucleotide sequence ID" value="NZ_BNAH01000003.1"/>
</dbReference>
<evidence type="ECO:0000313" key="2">
    <source>
        <dbReference type="EMBL" id="GHE82955.1"/>
    </source>
</evidence>
<keyword evidence="1" id="KW-0812">Transmembrane</keyword>
<feature type="transmembrane region" description="Helical" evidence="1">
    <location>
        <begin position="119"/>
        <end position="138"/>
    </location>
</feature>
<organism evidence="2 3">
    <name type="scientific">Thalassotalea profundi</name>
    <dbReference type="NCBI Taxonomy" id="2036687"/>
    <lineage>
        <taxon>Bacteria</taxon>
        <taxon>Pseudomonadati</taxon>
        <taxon>Pseudomonadota</taxon>
        <taxon>Gammaproteobacteria</taxon>
        <taxon>Alteromonadales</taxon>
        <taxon>Colwelliaceae</taxon>
        <taxon>Thalassotalea</taxon>
    </lineage>
</organism>
<comment type="caution">
    <text evidence="2">The sequence shown here is derived from an EMBL/GenBank/DDBJ whole genome shotgun (WGS) entry which is preliminary data.</text>
</comment>
<dbReference type="Proteomes" id="UP000626370">
    <property type="component" value="Unassembled WGS sequence"/>
</dbReference>
<keyword evidence="1" id="KW-0472">Membrane</keyword>
<evidence type="ECO:0000313" key="3">
    <source>
        <dbReference type="Proteomes" id="UP000626370"/>
    </source>
</evidence>
<dbReference type="EMBL" id="BNAH01000003">
    <property type="protein sequence ID" value="GHE82955.1"/>
    <property type="molecule type" value="Genomic_DNA"/>
</dbReference>
<keyword evidence="1" id="KW-1133">Transmembrane helix</keyword>
<accession>A0ABQ3IKT6</accession>
<keyword evidence="3" id="KW-1185">Reference proteome</keyword>
<evidence type="ECO:0000256" key="1">
    <source>
        <dbReference type="SAM" id="Phobius"/>
    </source>
</evidence>
<feature type="transmembrane region" description="Helical" evidence="1">
    <location>
        <begin position="85"/>
        <end position="107"/>
    </location>
</feature>
<sequence>MVKTSVLFIGISLLATLLVCIVSTQIILAEVQSFGLSVSIPVRLHATMTDLVGLGPILFLIIASGFLIGFIIAKYAYQFIGGNRTAWFIAAGCTTFPLTMYLIQYTMGLTVIASARTPLGLFLITCCCIVSTWIYARLTLNNSNDNKTVQN</sequence>
<feature type="transmembrane region" description="Helical" evidence="1">
    <location>
        <begin position="53"/>
        <end position="73"/>
    </location>
</feature>
<gene>
    <name evidence="2" type="ORF">GCM10011501_09120</name>
</gene>
<proteinExistence type="predicted"/>
<name>A0ABQ3IKT6_9GAMM</name>
<protein>
    <submittedName>
        <fullName evidence="2">Uncharacterized protein</fullName>
    </submittedName>
</protein>